<keyword evidence="3" id="KW-1185">Reference proteome</keyword>
<feature type="compositionally biased region" description="Basic and acidic residues" evidence="1">
    <location>
        <begin position="1"/>
        <end position="12"/>
    </location>
</feature>
<proteinExistence type="predicted"/>
<organism evidence="2 3">
    <name type="scientific">Jatropha curcas</name>
    <name type="common">Barbados nut</name>
    <dbReference type="NCBI Taxonomy" id="180498"/>
    <lineage>
        <taxon>Eukaryota</taxon>
        <taxon>Viridiplantae</taxon>
        <taxon>Streptophyta</taxon>
        <taxon>Embryophyta</taxon>
        <taxon>Tracheophyta</taxon>
        <taxon>Spermatophyta</taxon>
        <taxon>Magnoliopsida</taxon>
        <taxon>eudicotyledons</taxon>
        <taxon>Gunneridae</taxon>
        <taxon>Pentapetalae</taxon>
        <taxon>rosids</taxon>
        <taxon>fabids</taxon>
        <taxon>Malpighiales</taxon>
        <taxon>Euphorbiaceae</taxon>
        <taxon>Crotonoideae</taxon>
        <taxon>Jatropheae</taxon>
        <taxon>Jatropha</taxon>
    </lineage>
</organism>
<accession>A0A067K0V3</accession>
<dbReference type="AlphaFoldDB" id="A0A067K0V3"/>
<evidence type="ECO:0000313" key="3">
    <source>
        <dbReference type="Proteomes" id="UP000027138"/>
    </source>
</evidence>
<dbReference type="EMBL" id="KK914726">
    <property type="protein sequence ID" value="KDP29851.1"/>
    <property type="molecule type" value="Genomic_DNA"/>
</dbReference>
<evidence type="ECO:0000313" key="2">
    <source>
        <dbReference type="EMBL" id="KDP29851.1"/>
    </source>
</evidence>
<reference evidence="2 3" key="1">
    <citation type="journal article" date="2014" name="PLoS ONE">
        <title>Global Analysis of Gene Expression Profiles in Physic Nut (Jatropha curcas L.) Seedlings Exposed to Salt Stress.</title>
        <authorList>
            <person name="Zhang L."/>
            <person name="Zhang C."/>
            <person name="Wu P."/>
            <person name="Chen Y."/>
            <person name="Li M."/>
            <person name="Jiang H."/>
            <person name="Wu G."/>
        </authorList>
    </citation>
    <scope>NUCLEOTIDE SEQUENCE [LARGE SCALE GENOMIC DNA]</scope>
    <source>
        <strain evidence="3">cv. GZQX0401</strain>
        <tissue evidence="2">Young leaves</tissue>
    </source>
</reference>
<gene>
    <name evidence="2" type="ORF">JCGZ_18426</name>
</gene>
<feature type="region of interest" description="Disordered" evidence="1">
    <location>
        <begin position="1"/>
        <end position="85"/>
    </location>
</feature>
<name>A0A067K0V3_JATCU</name>
<evidence type="ECO:0000256" key="1">
    <source>
        <dbReference type="SAM" id="MobiDB-lite"/>
    </source>
</evidence>
<dbReference type="Proteomes" id="UP000027138">
    <property type="component" value="Unassembled WGS sequence"/>
</dbReference>
<sequence length="85" mass="10039">MEEKRSRVEEMKQLAPPPPSRCNRRKRRRSLEVDEQELSKKIAPIRVNGGSFREREDQKRDQQHKMTRSPPRSRQVVAESKEGGE</sequence>
<protein>
    <submittedName>
        <fullName evidence="2">Uncharacterized protein</fullName>
    </submittedName>
</protein>
<feature type="compositionally biased region" description="Basic and acidic residues" evidence="1">
    <location>
        <begin position="52"/>
        <end position="64"/>
    </location>
</feature>